<feature type="domain" description="BRCT" evidence="2">
    <location>
        <begin position="206"/>
        <end position="296"/>
    </location>
</feature>
<dbReference type="InterPro" id="IPR011993">
    <property type="entry name" value="PH-like_dom_sf"/>
</dbReference>
<dbReference type="InterPro" id="IPR049395">
    <property type="entry name" value="ECT2_PH"/>
</dbReference>
<evidence type="ECO:0000313" key="4">
    <source>
        <dbReference type="RefSeq" id="XP_022238533.1"/>
    </source>
</evidence>
<dbReference type="PROSITE" id="PS50010">
    <property type="entry name" value="DH_2"/>
    <property type="match status" value="1"/>
</dbReference>
<dbReference type="Gene3D" id="3.40.50.10190">
    <property type="entry name" value="BRCT domain"/>
    <property type="match status" value="3"/>
</dbReference>
<dbReference type="PANTHER" id="PTHR16777:SF2">
    <property type="entry name" value="PROTEIN ECT2"/>
    <property type="match status" value="1"/>
</dbReference>
<dbReference type="Pfam" id="PF21243">
    <property type="entry name" value="ECT2_BRCT0"/>
    <property type="match status" value="1"/>
</dbReference>
<dbReference type="Gene3D" id="2.30.29.30">
    <property type="entry name" value="Pleckstrin-homology domain (PH domain)/Phosphotyrosine-binding domain (PTB)"/>
    <property type="match status" value="1"/>
</dbReference>
<feature type="domain" description="DH" evidence="1">
    <location>
        <begin position="400"/>
        <end position="589"/>
    </location>
</feature>
<proteinExistence type="predicted"/>
<evidence type="ECO:0000313" key="5">
    <source>
        <dbReference type="RefSeq" id="XP_022238534.1"/>
    </source>
</evidence>
<gene>
    <name evidence="4 5" type="primary">LOC106457012</name>
</gene>
<dbReference type="SMART" id="SM00325">
    <property type="entry name" value="RhoGEF"/>
    <property type="match status" value="1"/>
</dbReference>
<dbReference type="SUPFAM" id="SSF52113">
    <property type="entry name" value="BRCT domain"/>
    <property type="match status" value="2"/>
</dbReference>
<feature type="domain" description="BRCT" evidence="2">
    <location>
        <begin position="112"/>
        <end position="191"/>
    </location>
</feature>
<evidence type="ECO:0000259" key="1">
    <source>
        <dbReference type="PROSITE" id="PS50010"/>
    </source>
</evidence>
<dbReference type="SMART" id="SM00292">
    <property type="entry name" value="BRCT"/>
    <property type="match status" value="3"/>
</dbReference>
<dbReference type="CDD" id="cd01229">
    <property type="entry name" value="PH_Ect2"/>
    <property type="match status" value="1"/>
</dbReference>
<dbReference type="Pfam" id="PF00533">
    <property type="entry name" value="BRCT"/>
    <property type="match status" value="1"/>
</dbReference>
<dbReference type="InterPro" id="IPR026817">
    <property type="entry name" value="Ect2"/>
</dbReference>
<dbReference type="RefSeq" id="XP_022238534.1">
    <property type="nucleotide sequence ID" value="XM_022382826.1"/>
</dbReference>
<dbReference type="Pfam" id="PF12738">
    <property type="entry name" value="PTCB-BRCT"/>
    <property type="match status" value="1"/>
</dbReference>
<dbReference type="Gene3D" id="1.20.900.10">
    <property type="entry name" value="Dbl homology (DH) domain"/>
    <property type="match status" value="1"/>
</dbReference>
<dbReference type="InterPro" id="IPR001331">
    <property type="entry name" value="GDS_CDC24_CS"/>
</dbReference>
<dbReference type="SUPFAM" id="SSF50729">
    <property type="entry name" value="PH domain-like"/>
    <property type="match status" value="1"/>
</dbReference>
<dbReference type="InterPro" id="IPR036420">
    <property type="entry name" value="BRCT_dom_sf"/>
</dbReference>
<dbReference type="InterPro" id="IPR035899">
    <property type="entry name" value="DBL_dom_sf"/>
</dbReference>
<dbReference type="PROSITE" id="PS50172">
    <property type="entry name" value="BRCT"/>
    <property type="match status" value="2"/>
</dbReference>
<dbReference type="Pfam" id="PF21242">
    <property type="entry name" value="ECT2_PH"/>
    <property type="match status" value="1"/>
</dbReference>
<organism evidence="3 4">
    <name type="scientific">Limulus polyphemus</name>
    <name type="common">Atlantic horseshoe crab</name>
    <dbReference type="NCBI Taxonomy" id="6850"/>
    <lineage>
        <taxon>Eukaryota</taxon>
        <taxon>Metazoa</taxon>
        <taxon>Ecdysozoa</taxon>
        <taxon>Arthropoda</taxon>
        <taxon>Chelicerata</taxon>
        <taxon>Merostomata</taxon>
        <taxon>Xiphosura</taxon>
        <taxon>Limulidae</taxon>
        <taxon>Limulus</taxon>
    </lineage>
</organism>
<dbReference type="Proteomes" id="UP000694941">
    <property type="component" value="Unplaced"/>
</dbReference>
<keyword evidence="3" id="KW-1185">Reference proteome</keyword>
<dbReference type="CDD" id="cd00160">
    <property type="entry name" value="RhoGEF"/>
    <property type="match status" value="1"/>
</dbReference>
<evidence type="ECO:0000313" key="3">
    <source>
        <dbReference type="Proteomes" id="UP000694941"/>
    </source>
</evidence>
<name>A0ABM1S4H8_LIMPO</name>
<sequence>MAEGSSLDVGSSGTGAPGILLDSRICIIGEKLKDDKDIIKAAESFQVPVVCSPSGKDILADGKDYDNVFVLDEFEGQIYDTLVRSGQRILGSTALIQFAEANEPLPYNTRPLYTTSMRQLILCFTGFRKKEDMCNMATLIHHMGGSIRKDFNTKITHLVANSTAGEKYRYAANLGIPIMREDWIYKTWEKRHEKSCLATDESLMELRLQPFFGCRLTFLGFQEDEKKHMEEITVQNGGQVTEPSESACSHVVVEDMGTSPVVIPDDISPRAHVVKMEWFWASIQMDACADESIYIYKVPIPTTPLKGGVTTLSISCSRGYKRKRHKESVAHQLALEVAQEELDPLVGAPEHKRRSSERASLSVSGSFLDATFSPDFLEGPPDIPSETLIKSPIELKSMTNRQQVCMELLQTETNYVGILSTIVTLFKEPLEQPDQVGGSLLDATETKIIFGNLPPIFEVHKKIREELATLMQNWKEEHSIGNLILQHSSDLMRAYPPFVNFFEKTKEMLLQCDKNKPRFHAFLKRCQSKPECGRQNLVELLIRPVQRLPSVVLLLNDILKHTNKSNPDHEAVDKAIRSLKEVMMHINEDKRKTEGQVAMFDIINDIENCPAHLLSSHRSFVTRADTQELGDSISRRGDTITMFLFTDMLEICKRRSRGVGAGKSPGLTTLSAAGAGFKSQQKCFKHLQLMPLPHIKRVVDIKETDDCKNTFALVVRSNQELKERLYTFILLGEDVDKGHFLRLLCRHMANAVCRADAENFLTSLEPQQLAIETSDISSSTLTRAIKAAYKTREKIGRALSTKRNTPGKRGLTRAVSSIISPLRSRATPTSSLKGLRLASTTNLTELGNSSLATSTASLPVTPMLGKKVKSASLGPATSKYL</sequence>
<dbReference type="PANTHER" id="PTHR16777">
    <property type="entry name" value="PROTEIN ECT2"/>
    <property type="match status" value="1"/>
</dbReference>
<evidence type="ECO:0000259" key="2">
    <source>
        <dbReference type="PROSITE" id="PS50172"/>
    </source>
</evidence>
<dbReference type="CDD" id="cd17733">
    <property type="entry name" value="BRCT_Ect2_rpt1"/>
    <property type="match status" value="1"/>
</dbReference>
<accession>A0ABM1S4H8</accession>
<dbReference type="PROSITE" id="PS00741">
    <property type="entry name" value="DH_1"/>
    <property type="match status" value="1"/>
</dbReference>
<dbReference type="CDD" id="cd17732">
    <property type="entry name" value="BRCT_Ect2_rpt2"/>
    <property type="match status" value="1"/>
</dbReference>
<dbReference type="InterPro" id="IPR001357">
    <property type="entry name" value="BRCT_dom"/>
</dbReference>
<dbReference type="RefSeq" id="XP_022238533.1">
    <property type="nucleotide sequence ID" value="XM_022382825.1"/>
</dbReference>
<dbReference type="InterPro" id="IPR000219">
    <property type="entry name" value="DH_dom"/>
</dbReference>
<protein>
    <submittedName>
        <fullName evidence="4 5">Protein ECT2-like</fullName>
    </submittedName>
</protein>
<reference evidence="4 5" key="1">
    <citation type="submission" date="2025-05" db="UniProtKB">
        <authorList>
            <consortium name="RefSeq"/>
        </authorList>
    </citation>
    <scope>IDENTIFICATION</scope>
    <source>
        <tissue evidence="4 5">Muscle</tissue>
    </source>
</reference>
<dbReference type="Pfam" id="PF00621">
    <property type="entry name" value="RhoGEF"/>
    <property type="match status" value="1"/>
</dbReference>
<dbReference type="SUPFAM" id="SSF48065">
    <property type="entry name" value="DBL homology domain (DH-domain)"/>
    <property type="match status" value="1"/>
</dbReference>
<dbReference type="InterPro" id="IPR049396">
    <property type="entry name" value="ECT2_BRCT0"/>
</dbReference>
<dbReference type="GeneID" id="106457012"/>